<dbReference type="GO" id="GO:0008270">
    <property type="term" value="F:zinc ion binding"/>
    <property type="evidence" value="ECO:0007669"/>
    <property type="project" value="UniProtKB-KW"/>
</dbReference>
<evidence type="ECO:0000313" key="17">
    <source>
        <dbReference type="EMBL" id="GFQ73497.1"/>
    </source>
</evidence>
<comment type="catalytic activity">
    <reaction evidence="1">
        <text>S-ubiquitinyl-[E2 ubiquitin-conjugating enzyme]-L-cysteine + [acceptor protein]-L-lysine = [E2 ubiquitin-conjugating enzyme]-L-cysteine + N(6)-ubiquitinyl-[acceptor protein]-L-lysine.</text>
        <dbReference type="EC" id="2.3.2.27"/>
    </reaction>
</comment>
<keyword evidence="11 15" id="KW-1133">Transmembrane helix</keyword>
<dbReference type="InterPro" id="IPR022170">
    <property type="entry name" value="MUL1-like"/>
</dbReference>
<keyword evidence="6" id="KW-0479">Metal-binding</keyword>
<keyword evidence="5 15" id="KW-0812">Transmembrane</keyword>
<dbReference type="InterPro" id="IPR013083">
    <property type="entry name" value="Znf_RING/FYVE/PHD"/>
</dbReference>
<accession>A0A8X6F9D0</accession>
<dbReference type="EMBL" id="BMAO01001459">
    <property type="protein sequence ID" value="GFQ73497.1"/>
    <property type="molecule type" value="Genomic_DNA"/>
</dbReference>
<evidence type="ECO:0000256" key="5">
    <source>
        <dbReference type="ARBA" id="ARBA00022692"/>
    </source>
</evidence>
<dbReference type="PANTHER" id="PTHR12183">
    <property type="entry name" value="MITOCHONDRIAL UBIQUITIN LIGASE ACTIVATOR OF NFKB 1"/>
    <property type="match status" value="1"/>
</dbReference>
<evidence type="ECO:0000256" key="11">
    <source>
        <dbReference type="ARBA" id="ARBA00022989"/>
    </source>
</evidence>
<organism evidence="17 18">
    <name type="scientific">Trichonephila clavata</name>
    <name type="common">Joro spider</name>
    <name type="synonym">Nephila clavata</name>
    <dbReference type="NCBI Taxonomy" id="2740835"/>
    <lineage>
        <taxon>Eukaryota</taxon>
        <taxon>Metazoa</taxon>
        <taxon>Ecdysozoa</taxon>
        <taxon>Arthropoda</taxon>
        <taxon>Chelicerata</taxon>
        <taxon>Arachnida</taxon>
        <taxon>Araneae</taxon>
        <taxon>Araneomorphae</taxon>
        <taxon>Entelegynae</taxon>
        <taxon>Araneoidea</taxon>
        <taxon>Nephilidae</taxon>
        <taxon>Trichonephila</taxon>
    </lineage>
</organism>
<dbReference type="PROSITE" id="PS50089">
    <property type="entry name" value="ZF_RING_2"/>
    <property type="match status" value="1"/>
</dbReference>
<dbReference type="InterPro" id="IPR001841">
    <property type="entry name" value="Znf_RING"/>
</dbReference>
<keyword evidence="10" id="KW-0862">Zinc</keyword>
<evidence type="ECO:0000256" key="1">
    <source>
        <dbReference type="ARBA" id="ARBA00000900"/>
    </source>
</evidence>
<dbReference type="Gene3D" id="3.30.40.10">
    <property type="entry name" value="Zinc/RING finger domain, C3HC4 (zinc finger)"/>
    <property type="match status" value="1"/>
</dbReference>
<gene>
    <name evidence="17" type="primary">Mul1</name>
    <name evidence="17" type="ORF">TNCT_666411</name>
</gene>
<name>A0A8X6F9D0_TRICU</name>
<dbReference type="GO" id="GO:0005741">
    <property type="term" value="C:mitochondrial outer membrane"/>
    <property type="evidence" value="ECO:0007669"/>
    <property type="project" value="UniProtKB-SubCell"/>
</dbReference>
<keyword evidence="9" id="KW-1000">Mitochondrion outer membrane</keyword>
<dbReference type="AlphaFoldDB" id="A0A8X6F9D0"/>
<dbReference type="PANTHER" id="PTHR12183:SF32">
    <property type="entry name" value="MITOCHONDRIAL E3 UBIQUITIN PROTEIN LIGASE 1"/>
    <property type="match status" value="1"/>
</dbReference>
<dbReference type="GO" id="GO:0016874">
    <property type="term" value="F:ligase activity"/>
    <property type="evidence" value="ECO:0007669"/>
    <property type="project" value="UniProtKB-KW"/>
</dbReference>
<evidence type="ECO:0000256" key="10">
    <source>
        <dbReference type="ARBA" id="ARBA00022833"/>
    </source>
</evidence>
<feature type="domain" description="RING-type" evidence="16">
    <location>
        <begin position="302"/>
        <end position="338"/>
    </location>
</feature>
<evidence type="ECO:0000256" key="3">
    <source>
        <dbReference type="ARBA" id="ARBA00012483"/>
    </source>
</evidence>
<evidence type="ECO:0000256" key="6">
    <source>
        <dbReference type="ARBA" id="ARBA00022723"/>
    </source>
</evidence>
<dbReference type="SMART" id="SM00184">
    <property type="entry name" value="RING"/>
    <property type="match status" value="1"/>
</dbReference>
<keyword evidence="12" id="KW-0496">Mitochondrion</keyword>
<evidence type="ECO:0000256" key="9">
    <source>
        <dbReference type="ARBA" id="ARBA00022787"/>
    </source>
</evidence>
<dbReference type="InterPro" id="IPR051652">
    <property type="entry name" value="MDM2_MDM4_MUL1"/>
</dbReference>
<evidence type="ECO:0000256" key="4">
    <source>
        <dbReference type="ARBA" id="ARBA00022679"/>
    </source>
</evidence>
<evidence type="ECO:0000256" key="12">
    <source>
        <dbReference type="ARBA" id="ARBA00023128"/>
    </source>
</evidence>
<keyword evidence="17" id="KW-0436">Ligase</keyword>
<keyword evidence="4" id="KW-0808">Transferase</keyword>
<dbReference type="EC" id="2.3.2.27" evidence="3"/>
<sequence length="350" mass="40086">MDFEKILEHCAIFSIDAALLAVFYRLYKEKSNCAQNLKEAQHFEINNDLIRKVEDSGGTIPYASVTGKVKALSSPLQSDHTPLRGVMQEKIINEYKIRWIPSLRIWSPVDNNINRKVASVPFSLIGEAKSLFQKKRAVEIINPFLAEELVLNEVYNNYRKYDESFGETIIGFLSREHTVGIKEVENMLLENTTLTAIGKLTIENENLKMSPPDGNVTYFLTTLSYDSLYNKINSHARLYKGITIVMGIITSVLIAYYGKKIYEEIRRRIDRRRDLQRYLEAKKHASKSSSSKKVSGYKPPKCVVCLEDPVEMIVLDCGHACLCFNCADRRLQTCPMCRKSIHRLIPVYMP</sequence>
<dbReference type="GO" id="GO:0016567">
    <property type="term" value="P:protein ubiquitination"/>
    <property type="evidence" value="ECO:0007669"/>
    <property type="project" value="InterPro"/>
</dbReference>
<proteinExistence type="predicted"/>
<keyword evidence="18" id="KW-1185">Reference proteome</keyword>
<dbReference type="GO" id="GO:0061630">
    <property type="term" value="F:ubiquitin protein ligase activity"/>
    <property type="evidence" value="ECO:0007669"/>
    <property type="project" value="UniProtKB-EC"/>
</dbReference>
<evidence type="ECO:0000256" key="15">
    <source>
        <dbReference type="SAM" id="Phobius"/>
    </source>
</evidence>
<evidence type="ECO:0000256" key="14">
    <source>
        <dbReference type="PROSITE-ProRule" id="PRU00175"/>
    </source>
</evidence>
<evidence type="ECO:0000256" key="7">
    <source>
        <dbReference type="ARBA" id="ARBA00022771"/>
    </source>
</evidence>
<reference evidence="17" key="1">
    <citation type="submission" date="2020-07" db="EMBL/GenBank/DDBJ databases">
        <title>Multicomponent nature underlies the extraordinary mechanical properties of spider dragline silk.</title>
        <authorList>
            <person name="Kono N."/>
            <person name="Nakamura H."/>
            <person name="Mori M."/>
            <person name="Yoshida Y."/>
            <person name="Ohtoshi R."/>
            <person name="Malay A.D."/>
            <person name="Moran D.A.P."/>
            <person name="Tomita M."/>
            <person name="Numata K."/>
            <person name="Arakawa K."/>
        </authorList>
    </citation>
    <scope>NUCLEOTIDE SEQUENCE</scope>
</reference>
<evidence type="ECO:0000256" key="2">
    <source>
        <dbReference type="ARBA" id="ARBA00004374"/>
    </source>
</evidence>
<keyword evidence="13 15" id="KW-0472">Membrane</keyword>
<evidence type="ECO:0000256" key="13">
    <source>
        <dbReference type="ARBA" id="ARBA00023136"/>
    </source>
</evidence>
<evidence type="ECO:0000259" key="16">
    <source>
        <dbReference type="PROSITE" id="PS50089"/>
    </source>
</evidence>
<keyword evidence="7 14" id="KW-0863">Zinc-finger</keyword>
<keyword evidence="8" id="KW-0833">Ubl conjugation pathway</keyword>
<dbReference type="OrthoDB" id="66726at2759"/>
<feature type="transmembrane region" description="Helical" evidence="15">
    <location>
        <begin position="238"/>
        <end position="258"/>
    </location>
</feature>
<dbReference type="Proteomes" id="UP000887116">
    <property type="component" value="Unassembled WGS sequence"/>
</dbReference>
<comment type="caution">
    <text evidence="17">The sequence shown here is derived from an EMBL/GenBank/DDBJ whole genome shotgun (WGS) entry which is preliminary data.</text>
</comment>
<comment type="subcellular location">
    <subcellularLocation>
        <location evidence="2">Mitochondrion outer membrane</location>
        <topology evidence="2">Multi-pass membrane protein</topology>
    </subcellularLocation>
</comment>
<evidence type="ECO:0000313" key="18">
    <source>
        <dbReference type="Proteomes" id="UP000887116"/>
    </source>
</evidence>
<dbReference type="Pfam" id="PF13920">
    <property type="entry name" value="zf-C3HC4_3"/>
    <property type="match status" value="1"/>
</dbReference>
<dbReference type="Pfam" id="PF12483">
    <property type="entry name" value="GIDE"/>
    <property type="match status" value="1"/>
</dbReference>
<evidence type="ECO:0000256" key="8">
    <source>
        <dbReference type="ARBA" id="ARBA00022786"/>
    </source>
</evidence>
<dbReference type="SUPFAM" id="SSF57850">
    <property type="entry name" value="RING/U-box"/>
    <property type="match status" value="1"/>
</dbReference>
<protein>
    <recommendedName>
        <fullName evidence="3">RING-type E3 ubiquitin transferase</fullName>
        <ecNumber evidence="3">2.3.2.27</ecNumber>
    </recommendedName>
</protein>